<dbReference type="EMBL" id="JADJEV010000002">
    <property type="protein sequence ID" value="MBK6972057.1"/>
    <property type="molecule type" value="Genomic_DNA"/>
</dbReference>
<evidence type="ECO:0000313" key="1">
    <source>
        <dbReference type="EMBL" id="MBK6972057.1"/>
    </source>
</evidence>
<name>A0A9D7E1Q2_9PROT</name>
<sequence>MGKDDRALAMDDKVMKNAIDAQGYQTHILSVIGQESNTCHTQKTSGHCP</sequence>
<evidence type="ECO:0000313" key="2">
    <source>
        <dbReference type="Proteomes" id="UP000807785"/>
    </source>
</evidence>
<gene>
    <name evidence="1" type="ORF">IPH26_03570</name>
</gene>
<reference evidence="1" key="1">
    <citation type="submission" date="2020-10" db="EMBL/GenBank/DDBJ databases">
        <title>Connecting structure to function with the recovery of over 1000 high-quality activated sludge metagenome-assembled genomes encoding full-length rRNA genes using long-read sequencing.</title>
        <authorList>
            <person name="Singleton C.M."/>
            <person name="Petriglieri F."/>
            <person name="Kristensen J.M."/>
            <person name="Kirkegaard R.H."/>
            <person name="Michaelsen T.Y."/>
            <person name="Andersen M.H."/>
            <person name="Karst S.M."/>
            <person name="Dueholm M.S."/>
            <person name="Nielsen P.H."/>
            <person name="Albertsen M."/>
        </authorList>
    </citation>
    <scope>NUCLEOTIDE SEQUENCE</scope>
    <source>
        <strain evidence="1">Bjer_18-Q3-R1-45_BAT3C.347</strain>
    </source>
</reference>
<dbReference type="Proteomes" id="UP000807785">
    <property type="component" value="Unassembled WGS sequence"/>
</dbReference>
<accession>A0A9D7E1Q2</accession>
<proteinExistence type="predicted"/>
<comment type="caution">
    <text evidence="1">The sequence shown here is derived from an EMBL/GenBank/DDBJ whole genome shotgun (WGS) entry which is preliminary data.</text>
</comment>
<protein>
    <submittedName>
        <fullName evidence="1">Uncharacterized protein</fullName>
    </submittedName>
</protein>
<dbReference type="AlphaFoldDB" id="A0A9D7E1Q2"/>
<organism evidence="1 2">
    <name type="scientific">Candidatus Methylophosphatis roskildensis</name>
    <dbReference type="NCBI Taxonomy" id="2899263"/>
    <lineage>
        <taxon>Bacteria</taxon>
        <taxon>Pseudomonadati</taxon>
        <taxon>Pseudomonadota</taxon>
        <taxon>Betaproteobacteria</taxon>
        <taxon>Nitrosomonadales</taxon>
        <taxon>Sterolibacteriaceae</taxon>
        <taxon>Candidatus Methylophosphatis</taxon>
    </lineage>
</organism>